<dbReference type="PROSITE" id="PS51745">
    <property type="entry name" value="PB1"/>
    <property type="match status" value="1"/>
</dbReference>
<dbReference type="InterPro" id="IPR045012">
    <property type="entry name" value="NLP"/>
</dbReference>
<organism evidence="3 4">
    <name type="scientific">Arachis hypogaea</name>
    <name type="common">Peanut</name>
    <dbReference type="NCBI Taxonomy" id="3818"/>
    <lineage>
        <taxon>Eukaryota</taxon>
        <taxon>Viridiplantae</taxon>
        <taxon>Streptophyta</taxon>
        <taxon>Embryophyta</taxon>
        <taxon>Tracheophyta</taxon>
        <taxon>Spermatophyta</taxon>
        <taxon>Magnoliopsida</taxon>
        <taxon>eudicotyledons</taxon>
        <taxon>Gunneridae</taxon>
        <taxon>Pentapetalae</taxon>
        <taxon>rosids</taxon>
        <taxon>fabids</taxon>
        <taxon>Fabales</taxon>
        <taxon>Fabaceae</taxon>
        <taxon>Papilionoideae</taxon>
        <taxon>50 kb inversion clade</taxon>
        <taxon>dalbergioids sensu lato</taxon>
        <taxon>Dalbergieae</taxon>
        <taxon>Pterocarpus clade</taxon>
        <taxon>Arachis</taxon>
    </lineage>
</organism>
<reference evidence="3 4" key="1">
    <citation type="submission" date="2019-01" db="EMBL/GenBank/DDBJ databases">
        <title>Sequencing of cultivated peanut Arachis hypogaea provides insights into genome evolution and oil improvement.</title>
        <authorList>
            <person name="Chen X."/>
        </authorList>
    </citation>
    <scope>NUCLEOTIDE SEQUENCE [LARGE SCALE GENOMIC DNA]</scope>
    <source>
        <strain evidence="4">cv. Fuhuasheng</strain>
        <tissue evidence="3">Leaves</tissue>
    </source>
</reference>
<evidence type="ECO:0000259" key="2">
    <source>
        <dbReference type="PROSITE" id="PS51745"/>
    </source>
</evidence>
<evidence type="ECO:0000256" key="1">
    <source>
        <dbReference type="ARBA" id="ARBA00011726"/>
    </source>
</evidence>
<dbReference type="InterPro" id="IPR000270">
    <property type="entry name" value="PB1_dom"/>
</dbReference>
<dbReference type="PANTHER" id="PTHR32002">
    <property type="entry name" value="PROTEIN NLP8"/>
    <property type="match status" value="1"/>
</dbReference>
<dbReference type="GO" id="GO:0003700">
    <property type="term" value="F:DNA-binding transcription factor activity"/>
    <property type="evidence" value="ECO:0007669"/>
    <property type="project" value="InterPro"/>
</dbReference>
<accession>A0A445AFK8</accession>
<dbReference type="Gene3D" id="3.10.20.90">
    <property type="entry name" value="Phosphatidylinositol 3-kinase Catalytic Subunit, Chain A, domain 1"/>
    <property type="match status" value="1"/>
</dbReference>
<evidence type="ECO:0000313" key="3">
    <source>
        <dbReference type="EMBL" id="RYR25206.1"/>
    </source>
</evidence>
<comment type="subunit">
    <text evidence="1">Homodimers and heterodimers.</text>
</comment>
<dbReference type="SUPFAM" id="SSF54277">
    <property type="entry name" value="CAD &amp; PB1 domains"/>
    <property type="match status" value="1"/>
</dbReference>
<dbReference type="InterPro" id="IPR053793">
    <property type="entry name" value="PB1-like"/>
</dbReference>
<comment type="caution">
    <text evidence="3">The sequence shown here is derived from an EMBL/GenBank/DDBJ whole genome shotgun (WGS) entry which is preliminary data.</text>
</comment>
<proteinExistence type="predicted"/>
<keyword evidence="4" id="KW-1185">Reference proteome</keyword>
<name>A0A445AFK8_ARAHY</name>
<dbReference type="Proteomes" id="UP000289738">
    <property type="component" value="Chromosome B02"/>
</dbReference>
<gene>
    <name evidence="3" type="ORF">Ahy_B02g058862</name>
</gene>
<dbReference type="STRING" id="3818.A0A445AFK8"/>
<sequence length="84" mass="9707">MIRFKFDPAAGCLQLYEEVATRFKLRIGSFQLKYLDDEDEWMMMVNDSDVEECIEILDDLGTRAVKFLVCEMPSGLSSRGFKTI</sequence>
<dbReference type="Pfam" id="PF00564">
    <property type="entry name" value="PB1"/>
    <property type="match status" value="1"/>
</dbReference>
<evidence type="ECO:0000313" key="4">
    <source>
        <dbReference type="Proteomes" id="UP000289738"/>
    </source>
</evidence>
<dbReference type="AlphaFoldDB" id="A0A445AFK8"/>
<feature type="domain" description="PB1" evidence="2">
    <location>
        <begin position="1"/>
        <end position="72"/>
    </location>
</feature>
<dbReference type="PANTHER" id="PTHR32002:SF41">
    <property type="entry name" value="PROTEIN NLP8"/>
    <property type="match status" value="1"/>
</dbReference>
<dbReference type="EMBL" id="SDMP01000012">
    <property type="protein sequence ID" value="RYR25206.1"/>
    <property type="molecule type" value="Genomic_DNA"/>
</dbReference>
<protein>
    <recommendedName>
        <fullName evidence="2">PB1 domain-containing protein</fullName>
    </recommendedName>
</protein>